<proteinExistence type="inferred from homology"/>
<dbReference type="SUPFAM" id="SSF55724">
    <property type="entry name" value="Mog1p/PsbP-like"/>
    <property type="match status" value="1"/>
</dbReference>
<accession>A0AAD6PKZ0</accession>
<evidence type="ECO:0000256" key="1">
    <source>
        <dbReference type="ARBA" id="ARBA00010307"/>
    </source>
</evidence>
<dbReference type="GO" id="GO:0006606">
    <property type="term" value="P:protein import into nucleus"/>
    <property type="evidence" value="ECO:0007669"/>
    <property type="project" value="TreeGrafter"/>
</dbReference>
<keyword evidence="2" id="KW-0813">Transport</keyword>
<gene>
    <name evidence="4" type="ORF">OIU84_017801</name>
</gene>
<comment type="similarity">
    <text evidence="1">Belongs to the MOG1 family.</text>
</comment>
<evidence type="ECO:0000256" key="3">
    <source>
        <dbReference type="ARBA" id="ARBA00022927"/>
    </source>
</evidence>
<dbReference type="Gene3D" id="3.40.1000.10">
    <property type="entry name" value="Mog1/PsbP, alpha/beta/alpha sandwich"/>
    <property type="match status" value="2"/>
</dbReference>
<sequence length="164" mass="17351">MSEDICADRPLFGGSISSTFPVRFQDVSNIRQVPDHQEDLANEQDAQGFTLVEQSGAVEVPIGNASVVVTTAIGKMGVSKARQGREAQNVVQVYLANLRLKNVGTDVLVVAYEPVLISPLSESAATAGAGVPAPAAQSGFLPMAEVFKLAVSNFKVNDWSLFSN</sequence>
<dbReference type="Pfam" id="PF04603">
    <property type="entry name" value="Mog1"/>
    <property type="match status" value="1"/>
</dbReference>
<evidence type="ECO:0008006" key="6">
    <source>
        <dbReference type="Google" id="ProtNLM"/>
    </source>
</evidence>
<evidence type="ECO:0000313" key="4">
    <source>
        <dbReference type="EMBL" id="KAJ6434157.1"/>
    </source>
</evidence>
<dbReference type="InterPro" id="IPR016123">
    <property type="entry name" value="Mog1/PsbP_a/b/a-sand"/>
</dbReference>
<dbReference type="InterPro" id="IPR007681">
    <property type="entry name" value="Mog1"/>
</dbReference>
<dbReference type="PANTHER" id="PTHR15837:SF0">
    <property type="entry name" value="RAN GUANINE NUCLEOTIDE RELEASE FACTOR"/>
    <property type="match status" value="1"/>
</dbReference>
<evidence type="ECO:0000256" key="2">
    <source>
        <dbReference type="ARBA" id="ARBA00022448"/>
    </source>
</evidence>
<dbReference type="GO" id="GO:0005085">
    <property type="term" value="F:guanyl-nucleotide exchange factor activity"/>
    <property type="evidence" value="ECO:0007669"/>
    <property type="project" value="TreeGrafter"/>
</dbReference>
<dbReference type="GO" id="GO:0031267">
    <property type="term" value="F:small GTPase binding"/>
    <property type="evidence" value="ECO:0007669"/>
    <property type="project" value="TreeGrafter"/>
</dbReference>
<comment type="caution">
    <text evidence="4">The sequence shown here is derived from an EMBL/GenBank/DDBJ whole genome shotgun (WGS) entry which is preliminary data.</text>
</comment>
<protein>
    <recommendedName>
        <fullName evidence="6">Ran guanine nucleotide release factor</fullName>
    </recommendedName>
</protein>
<keyword evidence="3" id="KW-0653">Protein transport</keyword>
<name>A0AAD6PKZ0_9ROSI</name>
<dbReference type="EMBL" id="JAPFFJ010000002">
    <property type="protein sequence ID" value="KAJ6434157.1"/>
    <property type="molecule type" value="Genomic_DNA"/>
</dbReference>
<evidence type="ECO:0000313" key="5">
    <source>
        <dbReference type="Proteomes" id="UP001162972"/>
    </source>
</evidence>
<dbReference type="Proteomes" id="UP001162972">
    <property type="component" value="Chromosome 13"/>
</dbReference>
<keyword evidence="5" id="KW-1185">Reference proteome</keyword>
<dbReference type="AlphaFoldDB" id="A0AAD6PKZ0"/>
<organism evidence="4 5">
    <name type="scientific">Salix udensis</name>
    <dbReference type="NCBI Taxonomy" id="889485"/>
    <lineage>
        <taxon>Eukaryota</taxon>
        <taxon>Viridiplantae</taxon>
        <taxon>Streptophyta</taxon>
        <taxon>Embryophyta</taxon>
        <taxon>Tracheophyta</taxon>
        <taxon>Spermatophyta</taxon>
        <taxon>Magnoliopsida</taxon>
        <taxon>eudicotyledons</taxon>
        <taxon>Gunneridae</taxon>
        <taxon>Pentapetalae</taxon>
        <taxon>rosids</taxon>
        <taxon>fabids</taxon>
        <taxon>Malpighiales</taxon>
        <taxon>Salicaceae</taxon>
        <taxon>Saliceae</taxon>
        <taxon>Salix</taxon>
    </lineage>
</organism>
<dbReference type="PANTHER" id="PTHR15837">
    <property type="entry name" value="RAN GUANINE NUCLEOTIDE RELEASE FACTOR"/>
    <property type="match status" value="1"/>
</dbReference>
<dbReference type="GO" id="GO:0005634">
    <property type="term" value="C:nucleus"/>
    <property type="evidence" value="ECO:0007669"/>
    <property type="project" value="TreeGrafter"/>
</dbReference>
<reference evidence="4 5" key="1">
    <citation type="journal article" date="2023" name="Int. J. Mol. Sci.">
        <title>De Novo Assembly and Annotation of 11 Diverse Shrub Willow (Salix) Genomes Reveals Novel Gene Organization in Sex-Linked Regions.</title>
        <authorList>
            <person name="Hyden B."/>
            <person name="Feng K."/>
            <person name="Yates T.B."/>
            <person name="Jawdy S."/>
            <person name="Cereghino C."/>
            <person name="Smart L.B."/>
            <person name="Muchero W."/>
        </authorList>
    </citation>
    <scope>NUCLEOTIDE SEQUENCE [LARGE SCALE GENOMIC DNA]</scope>
    <source>
        <tissue evidence="4">Shoot tip</tissue>
    </source>
</reference>